<feature type="transmembrane region" description="Helical" evidence="9">
    <location>
        <begin position="368"/>
        <end position="389"/>
    </location>
</feature>
<evidence type="ECO:0000256" key="8">
    <source>
        <dbReference type="ARBA" id="ARBA00023136"/>
    </source>
</evidence>
<dbReference type="InterPro" id="IPR004764">
    <property type="entry name" value="MdtF-like"/>
</dbReference>
<feature type="transmembrane region" description="Helical" evidence="9">
    <location>
        <begin position="940"/>
        <end position="961"/>
    </location>
</feature>
<feature type="transmembrane region" description="Helical" evidence="9">
    <location>
        <begin position="395"/>
        <end position="418"/>
    </location>
</feature>
<dbReference type="Gene3D" id="3.30.70.1430">
    <property type="entry name" value="Multidrug efflux transporter AcrB pore domain"/>
    <property type="match status" value="2"/>
</dbReference>
<accession>A0ABT0A4Z5</accession>
<dbReference type="Proteomes" id="UP001165423">
    <property type="component" value="Unassembled WGS sequence"/>
</dbReference>
<dbReference type="Gene3D" id="3.30.2090.10">
    <property type="entry name" value="Multidrug efflux transporter AcrB TolC docking domain, DN and DC subdomains"/>
    <property type="match status" value="2"/>
</dbReference>
<comment type="similarity">
    <text evidence="2 9">Belongs to the resistance-nodulation-cell division (RND) (TC 2.A.6) family.</text>
</comment>
<dbReference type="NCBIfam" id="TIGR00915">
    <property type="entry name" value="2A0602"/>
    <property type="match status" value="1"/>
</dbReference>
<evidence type="ECO:0000313" key="11">
    <source>
        <dbReference type="Proteomes" id="UP001165423"/>
    </source>
</evidence>
<evidence type="ECO:0000313" key="10">
    <source>
        <dbReference type="EMBL" id="MCJ0826051.1"/>
    </source>
</evidence>
<gene>
    <name evidence="10" type="ORF">MQC88_08790</name>
</gene>
<sequence length="1068" mass="114717">MDFSRFFIDRPIFAAVLSIVIFAAGLISIPLLPIGEYPEVVPPSVVVTAVYPGANPKVIAETVATPLEEAINGVEDMMYTKSVAGSDGVLQMTVTFRPGTDADDATVRVQNRVSQALARLPEDVRRQGVTTQKKSPTFLMVVHLTSPEGKYDTLYLRNYARLHVKDALSRITGVGDAQVFGGGDYAMRAWLDPDKIASRGLTAGDVVRAMREQNVQVSAGQIGAEPMPDSDFLTLINAQGRLHTEQEFGNIVLKAGADGEVVRLSDVARLELGAGDYTLRSRLDGNNAVGIGIFQAPGANALDIRDSVIATMDDMSERFPDGIEYEAVYDTTIFVRDSIKAVVSTLLEAVLLVVLVVILFLQTWRASIIPLIAVPVSIVGTFAALYLLGFSINTLSLFGLVLAIGIVVDDAIVVVENVERNIEEGLSPLAAAHQAMREVSGPIIAIALVLCAVFVPMAFLSGVTGQFYKQFAVTIAISTVISAINSLTLSPALAARLLKAHEAPGSDKARDRPSRLIERLFGWRLQNYVFHPFNRFFKRSSGRYQGVVSRALGRRGAVFVVYAVLLACTGLMFKAVPAGFIPTQDKLYLIAGVKMPEGASIARTDAMLSQVADIAMDTEGVAHSIAFPGLNALQFTNTPNTGVVFLPLDPAGERDRSAAEINAEINQKIAGLQEGFAFSLMPPPILGLGNGNGYQMFIEDRGNLGYGALQDAVAAMQGAIMQTPGMGFPITSYQANVPQLDAEVDRVKAKAQGVPLTELFDTLQTYLGSAYVNDFNEFGRTWQVIAQADARFRDDVQDIGNLRTRNDRGEMVPIGSMVKIHQTYGPDPVLRYNGHPAADLAGEADPRVLSSAQAMDTLAGLAAKVLPNGMAIEWTDLSYQQSTQGNAALVVFPLAILLAFLVLAALYESWTLPLAVILIVPMTMLSALFGVWATGGDNNVFVQVGLVVLMGLACKNAILIVEFARELELQGRGVVEAALEACRLRLRPIVMTSIAFIAGTVPLVLSHGAGAEVRSATGVTVFAGMIGVTLFGLFLTPVFYVALRKLVNRPLVRHDDATSHARPLEVLP</sequence>
<name>A0ABT0A4Z5_9GAMM</name>
<dbReference type="NCBIfam" id="NF000282">
    <property type="entry name" value="RND_permease_1"/>
    <property type="match status" value="1"/>
</dbReference>
<feature type="transmembrane region" description="Helical" evidence="9">
    <location>
        <begin position="914"/>
        <end position="934"/>
    </location>
</feature>
<keyword evidence="8 9" id="KW-0472">Membrane</keyword>
<feature type="transmembrane region" description="Helical" evidence="9">
    <location>
        <begin position="559"/>
        <end position="580"/>
    </location>
</feature>
<reference evidence="10 11" key="1">
    <citation type="submission" date="2022-03" db="EMBL/GenBank/DDBJ databases">
        <title>Luteimonas soily sp. nov., a novel bacterium isolated from the soil.</title>
        <authorList>
            <person name="Zhang X."/>
        </authorList>
    </citation>
    <scope>NUCLEOTIDE SEQUENCE [LARGE SCALE GENOMIC DNA]</scope>
    <source>
        <strain evidence="10 11">50</strain>
    </source>
</reference>
<evidence type="ECO:0000256" key="5">
    <source>
        <dbReference type="ARBA" id="ARBA00022519"/>
    </source>
</evidence>
<dbReference type="RefSeq" id="WP_243321141.1">
    <property type="nucleotide sequence ID" value="NZ_JALGCL010000002.1"/>
</dbReference>
<dbReference type="PANTHER" id="PTHR32063:SF11">
    <property type="entry name" value="CATION OR DRUG EFFLUX SYSTEM PROTEIN"/>
    <property type="match status" value="1"/>
</dbReference>
<keyword evidence="6 9" id="KW-0812">Transmembrane</keyword>
<keyword evidence="11" id="KW-1185">Reference proteome</keyword>
<comment type="caution">
    <text evidence="10">The sequence shown here is derived from an EMBL/GenBank/DDBJ whole genome shotgun (WGS) entry which is preliminary data.</text>
</comment>
<evidence type="ECO:0000256" key="2">
    <source>
        <dbReference type="ARBA" id="ARBA00010942"/>
    </source>
</evidence>
<feature type="transmembrane region" description="Helical" evidence="9">
    <location>
        <begin position="12"/>
        <end position="32"/>
    </location>
</feature>
<proteinExistence type="inferred from homology"/>
<evidence type="ECO:0000256" key="6">
    <source>
        <dbReference type="ARBA" id="ARBA00022692"/>
    </source>
</evidence>
<feature type="transmembrane region" description="Helical" evidence="9">
    <location>
        <begin position="439"/>
        <end position="459"/>
    </location>
</feature>
<dbReference type="SUPFAM" id="SSF82693">
    <property type="entry name" value="Multidrug efflux transporter AcrB pore domain, PN1, PN2, PC1 and PC2 subdomains"/>
    <property type="match status" value="3"/>
</dbReference>
<dbReference type="Gene3D" id="3.30.70.1320">
    <property type="entry name" value="Multidrug efflux transporter AcrB pore domain like"/>
    <property type="match status" value="1"/>
</dbReference>
<evidence type="ECO:0000256" key="9">
    <source>
        <dbReference type="RuleBase" id="RU364070"/>
    </source>
</evidence>
<feature type="transmembrane region" description="Helical" evidence="9">
    <location>
        <begin position="341"/>
        <end position="361"/>
    </location>
</feature>
<keyword evidence="7 9" id="KW-1133">Transmembrane helix</keyword>
<dbReference type="SUPFAM" id="SSF82866">
    <property type="entry name" value="Multidrug efflux transporter AcrB transmembrane domain"/>
    <property type="match status" value="2"/>
</dbReference>
<dbReference type="PANTHER" id="PTHR32063">
    <property type="match status" value="1"/>
</dbReference>
<feature type="transmembrane region" description="Helical" evidence="9">
    <location>
        <begin position="887"/>
        <end position="907"/>
    </location>
</feature>
<dbReference type="PRINTS" id="PR00702">
    <property type="entry name" value="ACRIFLAVINRP"/>
</dbReference>
<dbReference type="SUPFAM" id="SSF82714">
    <property type="entry name" value="Multidrug efflux transporter AcrB TolC docking domain, DN and DC subdomains"/>
    <property type="match status" value="2"/>
</dbReference>
<feature type="transmembrane region" description="Helical" evidence="9">
    <location>
        <begin position="471"/>
        <end position="489"/>
    </location>
</feature>
<dbReference type="EMBL" id="JALGCL010000002">
    <property type="protein sequence ID" value="MCJ0826051.1"/>
    <property type="molecule type" value="Genomic_DNA"/>
</dbReference>
<feature type="transmembrane region" description="Helical" evidence="9">
    <location>
        <begin position="989"/>
        <end position="1009"/>
    </location>
</feature>
<dbReference type="Pfam" id="PF00873">
    <property type="entry name" value="ACR_tran"/>
    <property type="match status" value="1"/>
</dbReference>
<dbReference type="InterPro" id="IPR001036">
    <property type="entry name" value="Acrflvin-R"/>
</dbReference>
<evidence type="ECO:0000256" key="4">
    <source>
        <dbReference type="ARBA" id="ARBA00022475"/>
    </source>
</evidence>
<organism evidence="10 11">
    <name type="scientific">Cognatiluteimonas sedimenti</name>
    <dbReference type="NCBI Taxonomy" id="2927791"/>
    <lineage>
        <taxon>Bacteria</taxon>
        <taxon>Pseudomonadati</taxon>
        <taxon>Pseudomonadota</taxon>
        <taxon>Gammaproteobacteria</taxon>
        <taxon>Lysobacterales</taxon>
        <taxon>Lysobacteraceae</taxon>
        <taxon>Cognatiluteimonas</taxon>
    </lineage>
</organism>
<evidence type="ECO:0000256" key="7">
    <source>
        <dbReference type="ARBA" id="ARBA00022989"/>
    </source>
</evidence>
<dbReference type="InterPro" id="IPR027463">
    <property type="entry name" value="AcrB_DN_DC_subdom"/>
</dbReference>
<keyword evidence="3 9" id="KW-0813">Transport</keyword>
<dbReference type="Gene3D" id="3.30.70.1440">
    <property type="entry name" value="Multidrug efflux transporter AcrB pore domain"/>
    <property type="match status" value="1"/>
</dbReference>
<evidence type="ECO:0000256" key="3">
    <source>
        <dbReference type="ARBA" id="ARBA00022448"/>
    </source>
</evidence>
<feature type="transmembrane region" description="Helical" evidence="9">
    <location>
        <begin position="1021"/>
        <end position="1043"/>
    </location>
</feature>
<keyword evidence="4" id="KW-1003">Cell membrane</keyword>
<evidence type="ECO:0000256" key="1">
    <source>
        <dbReference type="ARBA" id="ARBA00004429"/>
    </source>
</evidence>
<protein>
    <recommendedName>
        <fullName evidence="9">Efflux pump membrane transporter</fullName>
    </recommendedName>
</protein>
<keyword evidence="5 9" id="KW-0997">Cell inner membrane</keyword>
<comment type="subcellular location">
    <subcellularLocation>
        <location evidence="1 9">Cell inner membrane</location>
        <topology evidence="1 9">Multi-pass membrane protein</topology>
    </subcellularLocation>
</comment>
<dbReference type="Gene3D" id="1.20.1640.10">
    <property type="entry name" value="Multidrug efflux transporter AcrB transmembrane domain"/>
    <property type="match status" value="2"/>
</dbReference>